<dbReference type="GO" id="GO:0005524">
    <property type="term" value="F:ATP binding"/>
    <property type="evidence" value="ECO:0007669"/>
    <property type="project" value="UniProtKB-KW"/>
</dbReference>
<feature type="domain" description="Helicase ATP-binding" evidence="6">
    <location>
        <begin position="363"/>
        <end position="529"/>
    </location>
</feature>
<dbReference type="Proteomes" id="UP000541444">
    <property type="component" value="Unassembled WGS sequence"/>
</dbReference>
<dbReference type="InterPro" id="IPR027417">
    <property type="entry name" value="P-loop_NTPase"/>
</dbReference>
<feature type="short sequence motif" description="Q motif" evidence="5">
    <location>
        <begin position="332"/>
        <end position="360"/>
    </location>
</feature>
<evidence type="ECO:0000259" key="6">
    <source>
        <dbReference type="PROSITE" id="PS51192"/>
    </source>
</evidence>
<dbReference type="InterPro" id="IPR014014">
    <property type="entry name" value="RNA_helicase_DEAD_Q_motif"/>
</dbReference>
<evidence type="ECO:0000256" key="5">
    <source>
        <dbReference type="PROSITE-ProRule" id="PRU00552"/>
    </source>
</evidence>
<dbReference type="SUPFAM" id="SSF52540">
    <property type="entry name" value="P-loop containing nucleoside triphosphate hydrolases"/>
    <property type="match status" value="1"/>
</dbReference>
<organism evidence="8 9">
    <name type="scientific">Kingdonia uniflora</name>
    <dbReference type="NCBI Taxonomy" id="39325"/>
    <lineage>
        <taxon>Eukaryota</taxon>
        <taxon>Viridiplantae</taxon>
        <taxon>Streptophyta</taxon>
        <taxon>Embryophyta</taxon>
        <taxon>Tracheophyta</taxon>
        <taxon>Spermatophyta</taxon>
        <taxon>Magnoliopsida</taxon>
        <taxon>Ranunculales</taxon>
        <taxon>Circaeasteraceae</taxon>
        <taxon>Kingdonia</taxon>
    </lineage>
</organism>
<evidence type="ECO:0000256" key="3">
    <source>
        <dbReference type="ARBA" id="ARBA00022806"/>
    </source>
</evidence>
<evidence type="ECO:0000313" key="8">
    <source>
        <dbReference type="EMBL" id="KAF6161221.1"/>
    </source>
</evidence>
<keyword evidence="4" id="KW-0067">ATP-binding</keyword>
<dbReference type="PROSITE" id="PS51195">
    <property type="entry name" value="Q_MOTIF"/>
    <property type="match status" value="1"/>
</dbReference>
<proteinExistence type="predicted"/>
<evidence type="ECO:0000313" key="9">
    <source>
        <dbReference type="Proteomes" id="UP000541444"/>
    </source>
</evidence>
<keyword evidence="3" id="KW-0347">Helicase</keyword>
<protein>
    <recommendedName>
        <fullName evidence="10">RNA helicase</fullName>
    </recommendedName>
</protein>
<keyword evidence="2" id="KW-0378">Hydrolase</keyword>
<dbReference type="GO" id="GO:0016787">
    <property type="term" value="F:hydrolase activity"/>
    <property type="evidence" value="ECO:0007669"/>
    <property type="project" value="UniProtKB-KW"/>
</dbReference>
<accession>A0A7J7N1Z8</accession>
<sequence>MLRVVDDMGFQVIKMKHVCVALGRSSLCTMNVKSRLDRQESRLDRQDLKIDEILLNLKNLNSLTKNLIARFDPVTQHELLAKPGQAVVETVGDAFPVSRHQVLAKPDQAVVESVGDAFPVSRHQVLAKPDQAVIETVGDAFPVSQHEVLAKPDQAVIETVGVAFPVSQHQVLAKPDQAVIETVGDAFPVSQHQVLAKPDQSVLKTVSDARKKKKKLSKLKKQVLAKPDQAVVESVGDAFPVSRHQVLAKPDQAVIETVGDAFPFWQTHPNQVLVDTGGDAQTEKMHKMKLSKQLTNKGTSPTNEALESVLSKYLEAIYCRPDSIAYLSDLPKSFDTMGLSENLLKGIREYGFVEPILMQRRGIVPFCAGENLILESTSPSGKTVTLCLGILQRVDYALVQCQALVLVPDAANGEKIAKLIRGLGVHLGIEVHEFTRGTVDDEDGEVLFHVAVATPDLGSRLFRERSISSDRIKMIVVSKGETTIVRYVHQVLDIFKFFPSDVQVCCSSTTLIMNPIRALTPKPPLLLLDIAFELSVVNVSIKNFDKLQGQSMLLSDLYKRKVKVQSLITEAKLSYFRKVICETTDGANYRERKNIDAEISGHEGFPTVSTYF</sequence>
<dbReference type="Pfam" id="PF00270">
    <property type="entry name" value="DEAD"/>
    <property type="match status" value="1"/>
</dbReference>
<dbReference type="PANTHER" id="PTHR47960">
    <property type="entry name" value="DEAD-BOX ATP-DEPENDENT RNA HELICASE 50"/>
    <property type="match status" value="1"/>
</dbReference>
<dbReference type="Gene3D" id="3.40.50.300">
    <property type="entry name" value="P-loop containing nucleotide triphosphate hydrolases"/>
    <property type="match status" value="1"/>
</dbReference>
<name>A0A7J7N1Z8_9MAGN</name>
<feature type="domain" description="DEAD-box RNA helicase Q" evidence="7">
    <location>
        <begin position="332"/>
        <end position="360"/>
    </location>
</feature>
<reference evidence="8 9" key="1">
    <citation type="journal article" date="2020" name="IScience">
        <title>Genome Sequencing of the Endangered Kingdonia uniflora (Circaeasteraceae, Ranunculales) Reveals Potential Mechanisms of Evolutionary Specialization.</title>
        <authorList>
            <person name="Sun Y."/>
            <person name="Deng T."/>
            <person name="Zhang A."/>
            <person name="Moore M.J."/>
            <person name="Landis J.B."/>
            <person name="Lin N."/>
            <person name="Zhang H."/>
            <person name="Zhang X."/>
            <person name="Huang J."/>
            <person name="Zhang X."/>
            <person name="Sun H."/>
            <person name="Wang H."/>
        </authorList>
    </citation>
    <scope>NUCLEOTIDE SEQUENCE [LARGE SCALE GENOMIC DNA]</scope>
    <source>
        <strain evidence="8">TB1705</strain>
        <tissue evidence="8">Leaf</tissue>
    </source>
</reference>
<evidence type="ECO:0000256" key="2">
    <source>
        <dbReference type="ARBA" id="ARBA00022801"/>
    </source>
</evidence>
<evidence type="ECO:0008006" key="10">
    <source>
        <dbReference type="Google" id="ProtNLM"/>
    </source>
</evidence>
<evidence type="ECO:0000256" key="4">
    <source>
        <dbReference type="ARBA" id="ARBA00022840"/>
    </source>
</evidence>
<dbReference type="GO" id="GO:0003724">
    <property type="term" value="F:RNA helicase activity"/>
    <property type="evidence" value="ECO:0007669"/>
    <property type="project" value="InterPro"/>
</dbReference>
<dbReference type="EMBL" id="JACGCM010001137">
    <property type="protein sequence ID" value="KAF6161221.1"/>
    <property type="molecule type" value="Genomic_DNA"/>
</dbReference>
<keyword evidence="1" id="KW-0547">Nucleotide-binding</keyword>
<dbReference type="AlphaFoldDB" id="A0A7J7N1Z8"/>
<dbReference type="InterPro" id="IPR011545">
    <property type="entry name" value="DEAD/DEAH_box_helicase_dom"/>
</dbReference>
<evidence type="ECO:0000256" key="1">
    <source>
        <dbReference type="ARBA" id="ARBA00022741"/>
    </source>
</evidence>
<dbReference type="OrthoDB" id="10265785at2759"/>
<comment type="caution">
    <text evidence="8">The sequence shown here is derived from an EMBL/GenBank/DDBJ whole genome shotgun (WGS) entry which is preliminary data.</text>
</comment>
<dbReference type="InterPro" id="IPR014001">
    <property type="entry name" value="Helicase_ATP-bd"/>
</dbReference>
<keyword evidence="9" id="KW-1185">Reference proteome</keyword>
<gene>
    <name evidence="8" type="ORF">GIB67_008004</name>
</gene>
<dbReference type="PROSITE" id="PS51192">
    <property type="entry name" value="HELICASE_ATP_BIND_1"/>
    <property type="match status" value="1"/>
</dbReference>
<dbReference type="GO" id="GO:0003676">
    <property type="term" value="F:nucleic acid binding"/>
    <property type="evidence" value="ECO:0007669"/>
    <property type="project" value="InterPro"/>
</dbReference>
<evidence type="ECO:0000259" key="7">
    <source>
        <dbReference type="PROSITE" id="PS51195"/>
    </source>
</evidence>